<dbReference type="Proteomes" id="UP001157006">
    <property type="component" value="Chromosome 1L"/>
</dbReference>
<proteinExistence type="predicted"/>
<organism evidence="1 2">
    <name type="scientific">Vicia faba</name>
    <name type="common">Broad bean</name>
    <name type="synonym">Faba vulgaris</name>
    <dbReference type="NCBI Taxonomy" id="3906"/>
    <lineage>
        <taxon>Eukaryota</taxon>
        <taxon>Viridiplantae</taxon>
        <taxon>Streptophyta</taxon>
        <taxon>Embryophyta</taxon>
        <taxon>Tracheophyta</taxon>
        <taxon>Spermatophyta</taxon>
        <taxon>Magnoliopsida</taxon>
        <taxon>eudicotyledons</taxon>
        <taxon>Gunneridae</taxon>
        <taxon>Pentapetalae</taxon>
        <taxon>rosids</taxon>
        <taxon>fabids</taxon>
        <taxon>Fabales</taxon>
        <taxon>Fabaceae</taxon>
        <taxon>Papilionoideae</taxon>
        <taxon>50 kb inversion clade</taxon>
        <taxon>NPAAA clade</taxon>
        <taxon>Hologalegina</taxon>
        <taxon>IRL clade</taxon>
        <taxon>Fabeae</taxon>
        <taxon>Vicia</taxon>
    </lineage>
</organism>
<dbReference type="AlphaFoldDB" id="A0AAV0YSP4"/>
<gene>
    <name evidence="1" type="ORF">VFH_I282720</name>
</gene>
<dbReference type="EMBL" id="OX451736">
    <property type="protein sequence ID" value="CAI8587072.1"/>
    <property type="molecule type" value="Genomic_DNA"/>
</dbReference>
<evidence type="ECO:0000313" key="2">
    <source>
        <dbReference type="Proteomes" id="UP001157006"/>
    </source>
</evidence>
<protein>
    <submittedName>
        <fullName evidence="1">Uncharacterized protein</fullName>
    </submittedName>
</protein>
<accession>A0AAV0YSP4</accession>
<name>A0AAV0YSP4_VICFA</name>
<reference evidence="1 2" key="1">
    <citation type="submission" date="2023-01" db="EMBL/GenBank/DDBJ databases">
        <authorList>
            <person name="Kreplak J."/>
        </authorList>
    </citation>
    <scope>NUCLEOTIDE SEQUENCE [LARGE SCALE GENOMIC DNA]</scope>
</reference>
<evidence type="ECO:0000313" key="1">
    <source>
        <dbReference type="EMBL" id="CAI8587072.1"/>
    </source>
</evidence>
<sequence length="98" mass="11477">MEVMGVVNRKADIWSESKGSLMHEAHQHGIKSFRHFGESGSVDVQDMEQKLVSIREKIDQFPMKDVFNMDEMRGFIGYKLIIHWQQNNLKEENKIKKG</sequence>
<keyword evidence="2" id="KW-1185">Reference proteome</keyword>